<reference evidence="3 4" key="1">
    <citation type="submission" date="2019-05" db="EMBL/GenBank/DDBJ databases">
        <authorList>
            <person name="Qu J.-H."/>
        </authorList>
    </citation>
    <scope>NUCLEOTIDE SEQUENCE [LARGE SCALE GENOMIC DNA]</scope>
    <source>
        <strain evidence="3 4">Z12</strain>
    </source>
</reference>
<dbReference type="AlphaFoldDB" id="A0A5R9KKK6"/>
<dbReference type="Proteomes" id="UP000309788">
    <property type="component" value="Unassembled WGS sequence"/>
</dbReference>
<evidence type="ECO:0000259" key="2">
    <source>
        <dbReference type="Pfam" id="PF07859"/>
    </source>
</evidence>
<dbReference type="InterPro" id="IPR029058">
    <property type="entry name" value="AB_hydrolase_fold"/>
</dbReference>
<dbReference type="PANTHER" id="PTHR48081">
    <property type="entry name" value="AB HYDROLASE SUPERFAMILY PROTEIN C4A8.06C"/>
    <property type="match status" value="1"/>
</dbReference>
<dbReference type="GO" id="GO:0016787">
    <property type="term" value="F:hydrolase activity"/>
    <property type="evidence" value="ECO:0007669"/>
    <property type="project" value="UniProtKB-KW"/>
</dbReference>
<keyword evidence="1 3" id="KW-0378">Hydrolase</keyword>
<dbReference type="Gene3D" id="3.40.50.1820">
    <property type="entry name" value="alpha/beta hydrolase"/>
    <property type="match status" value="1"/>
</dbReference>
<proteinExistence type="predicted"/>
<sequence>MKIRFNPRKSSIQIFSYLLVSALFFSLVSCSLEDHNPQAPGTVTPVGAKPAWAPDIDNEMWAVVEQLLSYGDKPIPTLTPQQARMNHTVKDAVMDLVTKFNIAVPAPQVDTTGKDIPVTGGTIHARVYTPKTGSAPYPVIVYYHGGGWVIANIDVYDASASALAEQVGAIVVSVGYRKGPERKFPTAHNDAFQAYQWVLNNAATFQGDTTKIGVAGESAGGNLAANVSIMARDSNVSLPVHELLVYPIADSDTTSASYTKYATAKPLDKPSMQWFFRNYLNNISEVTNPKISIVDADLNGLPSTTIILAEIDPLQSEGSLLGERMKAAGVEVTSRLYTGVTHEFFGASAVVPDAKDAQAYAASEFKKAFNK</sequence>
<dbReference type="OrthoDB" id="9815425at2"/>
<keyword evidence="4" id="KW-1185">Reference proteome</keyword>
<protein>
    <submittedName>
        <fullName evidence="3">Steryl acetyl hydrolase</fullName>
    </submittedName>
</protein>
<dbReference type="PROSITE" id="PS51257">
    <property type="entry name" value="PROKAR_LIPOPROTEIN"/>
    <property type="match status" value="1"/>
</dbReference>
<organism evidence="3 4">
    <name type="scientific">Dyadobacter sediminis</name>
    <dbReference type="NCBI Taxonomy" id="1493691"/>
    <lineage>
        <taxon>Bacteria</taxon>
        <taxon>Pseudomonadati</taxon>
        <taxon>Bacteroidota</taxon>
        <taxon>Cytophagia</taxon>
        <taxon>Cytophagales</taxon>
        <taxon>Spirosomataceae</taxon>
        <taxon>Dyadobacter</taxon>
    </lineage>
</organism>
<evidence type="ECO:0000313" key="3">
    <source>
        <dbReference type="EMBL" id="TLU96649.1"/>
    </source>
</evidence>
<feature type="domain" description="Alpha/beta hydrolase fold-3" evidence="2">
    <location>
        <begin position="140"/>
        <end position="345"/>
    </location>
</feature>
<gene>
    <name evidence="3" type="ORF">FEM55_05860</name>
</gene>
<dbReference type="Pfam" id="PF07859">
    <property type="entry name" value="Abhydrolase_3"/>
    <property type="match status" value="1"/>
</dbReference>
<evidence type="ECO:0000256" key="1">
    <source>
        <dbReference type="ARBA" id="ARBA00022801"/>
    </source>
</evidence>
<dbReference type="SUPFAM" id="SSF53474">
    <property type="entry name" value="alpha/beta-Hydrolases"/>
    <property type="match status" value="1"/>
</dbReference>
<dbReference type="InterPro" id="IPR050300">
    <property type="entry name" value="GDXG_lipolytic_enzyme"/>
</dbReference>
<dbReference type="InterPro" id="IPR013094">
    <property type="entry name" value="AB_hydrolase_3"/>
</dbReference>
<dbReference type="RefSeq" id="WP_138280343.1">
    <property type="nucleotide sequence ID" value="NZ_BMGE01000001.1"/>
</dbReference>
<comment type="caution">
    <text evidence="3">The sequence shown here is derived from an EMBL/GenBank/DDBJ whole genome shotgun (WGS) entry which is preliminary data.</text>
</comment>
<dbReference type="PANTHER" id="PTHR48081:SF8">
    <property type="entry name" value="ALPHA_BETA HYDROLASE FOLD-3 DOMAIN-CONTAINING PROTEIN-RELATED"/>
    <property type="match status" value="1"/>
</dbReference>
<evidence type="ECO:0000313" key="4">
    <source>
        <dbReference type="Proteomes" id="UP000309788"/>
    </source>
</evidence>
<name>A0A5R9KKK6_9BACT</name>
<dbReference type="EMBL" id="VCEI01000011">
    <property type="protein sequence ID" value="TLU96649.1"/>
    <property type="molecule type" value="Genomic_DNA"/>
</dbReference>
<accession>A0A5R9KKK6</accession>